<dbReference type="AlphaFoldDB" id="G1SSP6"/>
<dbReference type="Gene3D" id="2.60.40.10">
    <property type="entry name" value="Immunoglobulins"/>
    <property type="match status" value="1"/>
</dbReference>
<gene>
    <name evidence="20" type="primary">TREM2</name>
</gene>
<dbReference type="GO" id="GO:0006909">
    <property type="term" value="P:phagocytosis"/>
    <property type="evidence" value="ECO:0007669"/>
    <property type="project" value="UniProtKB-ARBA"/>
</dbReference>
<evidence type="ECO:0000256" key="11">
    <source>
        <dbReference type="ARBA" id="ARBA00023170"/>
    </source>
</evidence>
<dbReference type="GO" id="GO:0150094">
    <property type="term" value="P:amyloid-beta clearance by cellular catabolic process"/>
    <property type="evidence" value="ECO:0007669"/>
    <property type="project" value="UniProtKB-ARBA"/>
</dbReference>
<feature type="region of interest" description="Disordered" evidence="17">
    <location>
        <begin position="229"/>
        <end position="254"/>
    </location>
</feature>
<keyword evidence="3" id="KW-1003">Cell membrane</keyword>
<dbReference type="EMBL" id="AAGW02017954">
    <property type="status" value="NOT_ANNOTATED_CDS"/>
    <property type="molecule type" value="Genomic_DNA"/>
</dbReference>
<dbReference type="GO" id="GO:0060100">
    <property type="term" value="P:positive regulation of phagocytosis, engulfment"/>
    <property type="evidence" value="ECO:0007669"/>
    <property type="project" value="UniProtKB-ARBA"/>
</dbReference>
<dbReference type="GO" id="GO:0035176">
    <property type="term" value="P:social behavior"/>
    <property type="evidence" value="ECO:0007669"/>
    <property type="project" value="UniProtKB-ARBA"/>
</dbReference>
<evidence type="ECO:0000256" key="16">
    <source>
        <dbReference type="ARBA" id="ARBA00080837"/>
    </source>
</evidence>
<keyword evidence="11" id="KW-0675">Receptor</keyword>
<evidence type="ECO:0000259" key="19">
    <source>
        <dbReference type="Pfam" id="PF07686"/>
    </source>
</evidence>
<evidence type="ECO:0000256" key="9">
    <source>
        <dbReference type="ARBA" id="ARBA00023136"/>
    </source>
</evidence>
<dbReference type="GO" id="GO:0005886">
    <property type="term" value="C:plasma membrane"/>
    <property type="evidence" value="ECO:0007669"/>
    <property type="project" value="UniProtKB-SubCell"/>
</dbReference>
<dbReference type="PANTHER" id="PTHR16423:SF11">
    <property type="entry name" value="IG-LIKE DOMAIN-CONTAINING PROTEIN"/>
    <property type="match status" value="1"/>
</dbReference>
<dbReference type="GO" id="GO:0004888">
    <property type="term" value="F:transmembrane signaling receptor activity"/>
    <property type="evidence" value="ECO:0007669"/>
    <property type="project" value="UniProtKB-ARBA"/>
</dbReference>
<keyword evidence="21" id="KW-1185">Reference proteome</keyword>
<dbReference type="GO" id="GO:0097367">
    <property type="term" value="F:carbohydrate derivative binding"/>
    <property type="evidence" value="ECO:0007669"/>
    <property type="project" value="UniProtKB-ARBA"/>
</dbReference>
<dbReference type="InterPro" id="IPR013106">
    <property type="entry name" value="Ig_V-set"/>
</dbReference>
<feature type="domain" description="Immunoglobulin V-set" evidence="19">
    <location>
        <begin position="110"/>
        <end position="206"/>
    </location>
</feature>
<reference evidence="20 21" key="1">
    <citation type="journal article" date="2011" name="Nature">
        <title>A high-resolution map of human evolutionary constraint using 29 mammals.</title>
        <authorList>
            <person name="Lindblad-Toh K."/>
            <person name="Garber M."/>
            <person name="Zuk O."/>
            <person name="Lin M.F."/>
            <person name="Parker B.J."/>
            <person name="Washietl S."/>
            <person name="Kheradpour P."/>
            <person name="Ernst J."/>
            <person name="Jordan G."/>
            <person name="Mauceli E."/>
            <person name="Ward L.D."/>
            <person name="Lowe C.B."/>
            <person name="Holloway A.K."/>
            <person name="Clamp M."/>
            <person name="Gnerre S."/>
            <person name="Alfoldi J."/>
            <person name="Beal K."/>
            <person name="Chang J."/>
            <person name="Clawson H."/>
            <person name="Cuff J."/>
            <person name="Di Palma F."/>
            <person name="Fitzgerald S."/>
            <person name="Flicek P."/>
            <person name="Guttman M."/>
            <person name="Hubisz M.J."/>
            <person name="Jaffe D.B."/>
            <person name="Jungreis I."/>
            <person name="Kent W.J."/>
            <person name="Kostka D."/>
            <person name="Lara M."/>
            <person name="Martins A.L."/>
            <person name="Massingham T."/>
            <person name="Moltke I."/>
            <person name="Raney B.J."/>
            <person name="Rasmussen M.D."/>
            <person name="Robinson J."/>
            <person name="Stark A."/>
            <person name="Vilella A.J."/>
            <person name="Wen J."/>
            <person name="Xie X."/>
            <person name="Zody M.C."/>
            <person name="Baldwin J."/>
            <person name="Bloom T."/>
            <person name="Chin C.W."/>
            <person name="Heiman D."/>
            <person name="Nicol R."/>
            <person name="Nusbaum C."/>
            <person name="Young S."/>
            <person name="Wilkinson J."/>
            <person name="Worley K.C."/>
            <person name="Kovar C.L."/>
            <person name="Muzny D.M."/>
            <person name="Gibbs R.A."/>
            <person name="Cree A."/>
            <person name="Dihn H.H."/>
            <person name="Fowler G."/>
            <person name="Jhangiani S."/>
            <person name="Joshi V."/>
            <person name="Lee S."/>
            <person name="Lewis L.R."/>
            <person name="Nazareth L.V."/>
            <person name="Okwuonu G."/>
            <person name="Santibanez J."/>
            <person name="Warren W.C."/>
            <person name="Mardis E.R."/>
            <person name="Weinstock G.M."/>
            <person name="Wilson R.K."/>
            <person name="Delehaunty K."/>
            <person name="Dooling D."/>
            <person name="Fronik C."/>
            <person name="Fulton L."/>
            <person name="Fulton B."/>
            <person name="Graves T."/>
            <person name="Minx P."/>
            <person name="Sodergren E."/>
            <person name="Birney E."/>
            <person name="Margulies E.H."/>
            <person name="Herrero J."/>
            <person name="Green E.D."/>
            <person name="Haussler D."/>
            <person name="Siepel A."/>
            <person name="Goldman N."/>
            <person name="Pollard K.S."/>
            <person name="Pedersen J.S."/>
            <person name="Lander E.S."/>
            <person name="Kellis M."/>
        </authorList>
    </citation>
    <scope>NUCLEOTIDE SEQUENCE [LARGE SCALE GENOMIC DNA]</scope>
    <source>
        <strain evidence="20 21">Thorbecke inbred</strain>
    </source>
</reference>
<keyword evidence="6" id="KW-0732">Signal</keyword>
<sequence length="317" mass="34587">MVTYTGNKERSPRSLASFCWGCNSGSSSPLPPPSPLNHEARPCSRLLLNPPEPSSCGQPAPDPSLLQCEGRISFCSRHPAAALGWEGMETLRLLLLLSITELSRAYNTTVFQGVAGQSLRVSCPYDSATHWGRRKAWCRQLGEEGPCERVVSTHSWWLLSFLKRRNGSTAITDDALGGTLTVTLRDLQAQDAGVYQCQSLQGREASTLQKILVEVLTEPLEHEHAGDFWVPEESGSFEDPPVERSSSRSPSEGEPSFPPASILLLLACTFLGKLLVASALWAAAWRGWKLRTPVASGLDCSHHAGHQLQTMTGLRDL</sequence>
<keyword evidence="8" id="KW-0446">Lipid-binding</keyword>
<dbReference type="Bgee" id="ENSOCUG00000007265">
    <property type="expression patterns" value="Expressed in uterus and 18 other cell types or tissues"/>
</dbReference>
<dbReference type="PANTHER" id="PTHR16423">
    <property type="entry name" value="TREM-LIKE TRANSCRIPT PROTEIN"/>
    <property type="match status" value="1"/>
</dbReference>
<dbReference type="PaxDb" id="9986-ENSOCUP00000006280"/>
<evidence type="ECO:0000256" key="2">
    <source>
        <dbReference type="ARBA" id="ARBA00004613"/>
    </source>
</evidence>
<dbReference type="InterPro" id="IPR036179">
    <property type="entry name" value="Ig-like_dom_sf"/>
</dbReference>
<dbReference type="GO" id="GO:0007166">
    <property type="term" value="P:cell surface receptor signaling pathway"/>
    <property type="evidence" value="ECO:0007669"/>
    <property type="project" value="UniProtKB-ARBA"/>
</dbReference>
<dbReference type="GO" id="GO:1904646">
    <property type="term" value="P:cellular response to amyloid-beta"/>
    <property type="evidence" value="ECO:0007669"/>
    <property type="project" value="UniProtKB-ARBA"/>
</dbReference>
<evidence type="ECO:0000256" key="5">
    <source>
        <dbReference type="ARBA" id="ARBA00022692"/>
    </source>
</evidence>
<dbReference type="GO" id="GO:1900226">
    <property type="term" value="P:negative regulation of NLRP3 inflammasome complex assembly"/>
    <property type="evidence" value="ECO:0007669"/>
    <property type="project" value="UniProtKB-ARBA"/>
</dbReference>
<evidence type="ECO:0000256" key="13">
    <source>
        <dbReference type="ARBA" id="ARBA00023319"/>
    </source>
</evidence>
<dbReference type="HOGENOM" id="CLU_076120_0_0_1"/>
<dbReference type="GO" id="GO:0009986">
    <property type="term" value="C:cell surface"/>
    <property type="evidence" value="ECO:0007669"/>
    <property type="project" value="TreeGrafter"/>
</dbReference>
<dbReference type="GO" id="GO:0071396">
    <property type="term" value="P:cellular response to lipid"/>
    <property type="evidence" value="ECO:0007669"/>
    <property type="project" value="UniProtKB-ARBA"/>
</dbReference>
<accession>G1SSP6</accession>
<dbReference type="GO" id="GO:0010628">
    <property type="term" value="P:positive regulation of gene expression"/>
    <property type="evidence" value="ECO:0007669"/>
    <property type="project" value="UniProtKB-ARBA"/>
</dbReference>
<comment type="subcellular location">
    <subcellularLocation>
        <location evidence="1">Cell membrane</location>
        <topology evidence="1">Single-pass type I membrane protein</topology>
    </subcellularLocation>
    <subcellularLocation>
        <location evidence="2">Secreted</location>
    </subcellularLocation>
</comment>
<dbReference type="SUPFAM" id="SSF48726">
    <property type="entry name" value="Immunoglobulin"/>
    <property type="match status" value="1"/>
</dbReference>
<keyword evidence="9 18" id="KW-0472">Membrane</keyword>
<evidence type="ECO:0000256" key="14">
    <source>
        <dbReference type="ARBA" id="ARBA00062942"/>
    </source>
</evidence>
<evidence type="ECO:0000256" key="15">
    <source>
        <dbReference type="ARBA" id="ARBA00070587"/>
    </source>
</evidence>
<keyword evidence="12" id="KW-0325">Glycoprotein</keyword>
<dbReference type="InterPro" id="IPR052314">
    <property type="entry name" value="Immune_rcpt_domain"/>
</dbReference>
<dbReference type="GO" id="GO:1900223">
    <property type="term" value="P:positive regulation of amyloid-beta clearance"/>
    <property type="evidence" value="ECO:0007669"/>
    <property type="project" value="UniProtKB-ARBA"/>
</dbReference>
<dbReference type="GO" id="GO:0050850">
    <property type="term" value="P:positive regulation of calcium-mediated signaling"/>
    <property type="evidence" value="ECO:0007669"/>
    <property type="project" value="UniProtKB-ARBA"/>
</dbReference>
<reference evidence="20" key="3">
    <citation type="submission" date="2025-09" db="UniProtKB">
        <authorList>
            <consortium name="Ensembl"/>
        </authorList>
    </citation>
    <scope>IDENTIFICATION</scope>
    <source>
        <strain evidence="20">Thorbecke</strain>
    </source>
</reference>
<dbReference type="InterPro" id="IPR013783">
    <property type="entry name" value="Ig-like_fold"/>
</dbReference>
<dbReference type="GO" id="GO:1904141">
    <property type="term" value="P:positive regulation of microglial cell migration"/>
    <property type="evidence" value="ECO:0007669"/>
    <property type="project" value="UniProtKB-ARBA"/>
</dbReference>
<evidence type="ECO:0000256" key="3">
    <source>
        <dbReference type="ARBA" id="ARBA00022475"/>
    </source>
</evidence>
<dbReference type="GO" id="GO:0051898">
    <property type="term" value="P:negative regulation of phosphatidylinositol 3-kinase/protein kinase B signal transduction"/>
    <property type="evidence" value="ECO:0007669"/>
    <property type="project" value="UniProtKB-ARBA"/>
</dbReference>
<keyword evidence="5 18" id="KW-0812">Transmembrane</keyword>
<dbReference type="eggNOG" id="ENOG502S4HV">
    <property type="taxonomic scope" value="Eukaryota"/>
</dbReference>
<dbReference type="Ensembl" id="ENSOCUT00000007265.4">
    <property type="protein sequence ID" value="ENSOCUP00000006280.3"/>
    <property type="gene ID" value="ENSOCUG00000007265.4"/>
</dbReference>
<dbReference type="GO" id="GO:0080090">
    <property type="term" value="P:regulation of primary metabolic process"/>
    <property type="evidence" value="ECO:0007669"/>
    <property type="project" value="UniProtKB-ARBA"/>
</dbReference>
<organism evidence="20 21">
    <name type="scientific">Oryctolagus cuniculus</name>
    <name type="common">Rabbit</name>
    <dbReference type="NCBI Taxonomy" id="9986"/>
    <lineage>
        <taxon>Eukaryota</taxon>
        <taxon>Metazoa</taxon>
        <taxon>Chordata</taxon>
        <taxon>Craniata</taxon>
        <taxon>Vertebrata</taxon>
        <taxon>Euteleostomi</taxon>
        <taxon>Mammalia</taxon>
        <taxon>Eutheria</taxon>
        <taxon>Euarchontoglires</taxon>
        <taxon>Glires</taxon>
        <taxon>Lagomorpha</taxon>
        <taxon>Leporidae</taxon>
        <taxon>Oryctolagus</taxon>
    </lineage>
</organism>
<evidence type="ECO:0000256" key="1">
    <source>
        <dbReference type="ARBA" id="ARBA00004251"/>
    </source>
</evidence>
<evidence type="ECO:0000313" key="20">
    <source>
        <dbReference type="Ensembl" id="ENSOCUP00000006280.3"/>
    </source>
</evidence>
<name>G1SSP6_RABIT</name>
<keyword evidence="7 18" id="KW-1133">Transmembrane helix</keyword>
<dbReference type="GO" id="GO:0070374">
    <property type="term" value="P:positive regulation of ERK1 and ERK2 cascade"/>
    <property type="evidence" value="ECO:0007669"/>
    <property type="project" value="UniProtKB-ARBA"/>
</dbReference>
<dbReference type="GeneTree" id="ENSGT00470000042297"/>
<dbReference type="GO" id="GO:0008289">
    <property type="term" value="F:lipid binding"/>
    <property type="evidence" value="ECO:0007669"/>
    <property type="project" value="UniProtKB-KW"/>
</dbReference>
<keyword evidence="13" id="KW-0393">Immunoglobulin domain</keyword>
<evidence type="ECO:0000256" key="17">
    <source>
        <dbReference type="SAM" id="MobiDB-lite"/>
    </source>
</evidence>
<evidence type="ECO:0000256" key="6">
    <source>
        <dbReference type="ARBA" id="ARBA00022729"/>
    </source>
</evidence>
<dbReference type="FunFam" id="2.60.40.10:FF:001076">
    <property type="entry name" value="Triggering receptor expressed on myeloid cells 2"/>
    <property type="match status" value="1"/>
</dbReference>
<reference evidence="20" key="2">
    <citation type="submission" date="2025-08" db="UniProtKB">
        <authorList>
            <consortium name="Ensembl"/>
        </authorList>
    </citation>
    <scope>IDENTIFICATION</scope>
    <source>
        <strain evidence="20">Thorbecke</strain>
    </source>
</reference>
<dbReference type="Pfam" id="PF07686">
    <property type="entry name" value="V-set"/>
    <property type="match status" value="1"/>
</dbReference>
<evidence type="ECO:0000313" key="21">
    <source>
        <dbReference type="Proteomes" id="UP000001811"/>
    </source>
</evidence>
<dbReference type="GO" id="GO:0006955">
    <property type="term" value="P:immune response"/>
    <property type="evidence" value="ECO:0007669"/>
    <property type="project" value="UniProtKB-ARBA"/>
</dbReference>
<dbReference type="GO" id="GO:0048468">
    <property type="term" value="P:cell development"/>
    <property type="evidence" value="ECO:0007669"/>
    <property type="project" value="UniProtKB-ARBA"/>
</dbReference>
<dbReference type="EMBL" id="AAGW02017955">
    <property type="status" value="NOT_ANNOTATED_CDS"/>
    <property type="molecule type" value="Genomic_DNA"/>
</dbReference>
<comment type="subunit">
    <text evidence="14">Monomer. After ectodomain shedding, the extracellular domain oligomerizes, which is enhanced and stabilized by binding of phosphatidylserine. Interacts with TYROBP/DAP12. Interaction with TYROBP is required for stabilization of the TREM2 C-terminal fragment (TREM2-CTF) which is produced by proteolytic processing. Interacts with PLXNA1 (via TIG domains); the interaction mediates SEMA6D binding and signaling through TYROBP.</text>
</comment>
<dbReference type="GO" id="GO:1904951">
    <property type="term" value="P:positive regulation of establishment of protein localization"/>
    <property type="evidence" value="ECO:0007669"/>
    <property type="project" value="UniProtKB-ARBA"/>
</dbReference>
<keyword evidence="4" id="KW-0964">Secreted</keyword>
<evidence type="ECO:0000256" key="10">
    <source>
        <dbReference type="ARBA" id="ARBA00023157"/>
    </source>
</evidence>
<protein>
    <recommendedName>
        <fullName evidence="15">Triggering receptor expressed on myeloid cells 2</fullName>
    </recommendedName>
    <alternativeName>
        <fullName evidence="16">Triggering receptor expressed on monocytes 2</fullName>
    </alternativeName>
</protein>
<evidence type="ECO:0000256" key="18">
    <source>
        <dbReference type="SAM" id="Phobius"/>
    </source>
</evidence>
<keyword evidence="10" id="KW-1015">Disulfide bond</keyword>
<evidence type="ECO:0000256" key="4">
    <source>
        <dbReference type="ARBA" id="ARBA00022525"/>
    </source>
</evidence>
<proteinExistence type="predicted"/>
<dbReference type="GO" id="GO:0005576">
    <property type="term" value="C:extracellular region"/>
    <property type="evidence" value="ECO:0007669"/>
    <property type="project" value="UniProtKB-SubCell"/>
</dbReference>
<dbReference type="GO" id="GO:1903980">
    <property type="term" value="P:positive regulation of microglial cell activation"/>
    <property type="evidence" value="ECO:0007669"/>
    <property type="project" value="UniProtKB-ARBA"/>
</dbReference>
<dbReference type="Proteomes" id="UP000001811">
    <property type="component" value="Chromosome 12"/>
</dbReference>
<evidence type="ECO:0000256" key="8">
    <source>
        <dbReference type="ARBA" id="ARBA00023121"/>
    </source>
</evidence>
<evidence type="ECO:0000256" key="12">
    <source>
        <dbReference type="ARBA" id="ARBA00023180"/>
    </source>
</evidence>
<feature type="transmembrane region" description="Helical" evidence="18">
    <location>
        <begin position="262"/>
        <end position="283"/>
    </location>
</feature>
<dbReference type="GO" id="GO:0120035">
    <property type="term" value="P:regulation of plasma membrane bounded cell projection organization"/>
    <property type="evidence" value="ECO:0007669"/>
    <property type="project" value="UniProtKB-ARBA"/>
</dbReference>
<dbReference type="GO" id="GO:0048678">
    <property type="term" value="P:response to axon injury"/>
    <property type="evidence" value="ECO:0007669"/>
    <property type="project" value="UniProtKB-ARBA"/>
</dbReference>
<evidence type="ECO:0000256" key="7">
    <source>
        <dbReference type="ARBA" id="ARBA00022989"/>
    </source>
</evidence>
<dbReference type="GO" id="GO:0150079">
    <property type="term" value="P:negative regulation of neuroinflammatory response"/>
    <property type="evidence" value="ECO:0007669"/>
    <property type="project" value="UniProtKB-ARBA"/>
</dbReference>